<feature type="compositionally biased region" description="Basic and acidic residues" evidence="5">
    <location>
        <begin position="1"/>
        <end position="13"/>
    </location>
</feature>
<comment type="similarity">
    <text evidence="1">Belongs to the BLM10 family.</text>
</comment>
<evidence type="ECO:0000256" key="5">
    <source>
        <dbReference type="SAM" id="MobiDB-lite"/>
    </source>
</evidence>
<feature type="compositionally biased region" description="Acidic residues" evidence="5">
    <location>
        <begin position="195"/>
        <end position="221"/>
    </location>
</feature>
<reference evidence="9 10" key="1">
    <citation type="journal article" date="2020" name="Appl. Microbiol. Biotechnol.">
        <title>Targeted gene deletion in Brettanomyces bruxellensis with an expression-free CRISPR-Cas9 system.</title>
        <authorList>
            <person name="Varela C."/>
            <person name="Bartel C."/>
            <person name="Onetto C."/>
            <person name="Borneman A."/>
        </authorList>
    </citation>
    <scope>NUCLEOTIDE SEQUENCE [LARGE SCALE GENOMIC DNA]</scope>
    <source>
        <strain evidence="9 10">AWRI1613</strain>
    </source>
</reference>
<keyword evidence="4" id="KW-0234">DNA repair</keyword>
<gene>
    <name evidence="9" type="ORF">HII12_004440</name>
</gene>
<feature type="region of interest" description="Disordered" evidence="5">
    <location>
        <begin position="161"/>
        <end position="227"/>
    </location>
</feature>
<evidence type="ECO:0000256" key="3">
    <source>
        <dbReference type="ARBA" id="ARBA00022763"/>
    </source>
</evidence>
<dbReference type="InterPro" id="IPR021843">
    <property type="entry name" value="PSME4_C"/>
</dbReference>
<proteinExistence type="inferred from homology"/>
<evidence type="ECO:0000256" key="4">
    <source>
        <dbReference type="ARBA" id="ARBA00023204"/>
    </source>
</evidence>
<feature type="domain" description="Proteasome activator Blm10 N-terminal" evidence="8">
    <location>
        <begin position="66"/>
        <end position="141"/>
    </location>
</feature>
<dbReference type="InterPro" id="IPR016024">
    <property type="entry name" value="ARM-type_fold"/>
</dbReference>
<feature type="compositionally biased region" description="Low complexity" evidence="5">
    <location>
        <begin position="1108"/>
        <end position="1123"/>
    </location>
</feature>
<dbReference type="InterPro" id="IPR032372">
    <property type="entry name" value="Blm10_N"/>
</dbReference>
<evidence type="ECO:0000259" key="7">
    <source>
        <dbReference type="Pfam" id="PF16507"/>
    </source>
</evidence>
<feature type="compositionally biased region" description="Polar residues" evidence="5">
    <location>
        <begin position="1196"/>
        <end position="1206"/>
    </location>
</feature>
<feature type="domain" description="Proteasome activator Blm10 middle HEAT repeats region" evidence="7">
    <location>
        <begin position="511"/>
        <end position="1081"/>
    </location>
</feature>
<dbReference type="Pfam" id="PF16507">
    <property type="entry name" value="HEAT_PSME4_mid"/>
    <property type="match status" value="1"/>
</dbReference>
<evidence type="ECO:0000259" key="6">
    <source>
        <dbReference type="Pfam" id="PF11919"/>
    </source>
</evidence>
<accession>A0A8H6B9C4</accession>
<feature type="region of interest" description="Disordered" evidence="5">
    <location>
        <begin position="734"/>
        <end position="777"/>
    </location>
</feature>
<feature type="region of interest" description="Disordered" evidence="5">
    <location>
        <begin position="1167"/>
        <end position="1207"/>
    </location>
</feature>
<dbReference type="GO" id="GO:0005829">
    <property type="term" value="C:cytosol"/>
    <property type="evidence" value="ECO:0007669"/>
    <property type="project" value="TreeGrafter"/>
</dbReference>
<feature type="compositionally biased region" description="Acidic residues" evidence="5">
    <location>
        <begin position="1172"/>
        <end position="1182"/>
    </location>
</feature>
<dbReference type="GO" id="GO:0070628">
    <property type="term" value="F:proteasome binding"/>
    <property type="evidence" value="ECO:0007669"/>
    <property type="project" value="InterPro"/>
</dbReference>
<feature type="domain" description="Proteasome activator complex subunit 4 C-terminal" evidence="6">
    <location>
        <begin position="2145"/>
        <end position="2232"/>
    </location>
</feature>
<dbReference type="Pfam" id="PF11919">
    <property type="entry name" value="PSME4_C"/>
    <property type="match status" value="1"/>
</dbReference>
<dbReference type="GO" id="GO:0010499">
    <property type="term" value="P:proteasomal ubiquitin-independent protein catabolic process"/>
    <property type="evidence" value="ECO:0007669"/>
    <property type="project" value="TreeGrafter"/>
</dbReference>
<evidence type="ECO:0000259" key="8">
    <source>
        <dbReference type="Pfam" id="PF16547"/>
    </source>
</evidence>
<feature type="compositionally biased region" description="Polar residues" evidence="5">
    <location>
        <begin position="27"/>
        <end position="40"/>
    </location>
</feature>
<keyword evidence="2" id="KW-0677">Repeat</keyword>
<feature type="compositionally biased region" description="Basic and acidic residues" evidence="5">
    <location>
        <begin position="734"/>
        <end position="764"/>
    </location>
</feature>
<dbReference type="InterPro" id="IPR032430">
    <property type="entry name" value="Blm10_mid"/>
</dbReference>
<comment type="caution">
    <text evidence="9">The sequence shown here is derived from an EMBL/GenBank/DDBJ whole genome shotgun (WGS) entry which is preliminary data.</text>
</comment>
<keyword evidence="3" id="KW-0227">DNA damage</keyword>
<organism evidence="9 10">
    <name type="scientific">Dekkera bruxellensis</name>
    <name type="common">Brettanomyces custersii</name>
    <dbReference type="NCBI Taxonomy" id="5007"/>
    <lineage>
        <taxon>Eukaryota</taxon>
        <taxon>Fungi</taxon>
        <taxon>Dikarya</taxon>
        <taxon>Ascomycota</taxon>
        <taxon>Saccharomycotina</taxon>
        <taxon>Pichiomycetes</taxon>
        <taxon>Pichiales</taxon>
        <taxon>Pichiaceae</taxon>
        <taxon>Brettanomyces</taxon>
    </lineage>
</organism>
<sequence>MTDRGRFVHRGGEHTPGMYPPRDSAPMSRSISAVSLSRGSSAAAFGMPDPRRPFSPGPNREEANMEMQRLNRYHLNISEDDNEARRQQQSRESVFYATKTKKDVRPEQLLPYRTESIREQYRYLCHIVTHIYMAIKSLDLKSNISISVGDLDRARAELMRGVGEGDGQERGENEEKQGLDAEGERFETLMHTESEAEEDDQEEDSSDSFYESDLESEDEDASVFASTPVSKVDKQSASVISLKYWTKELKNLLTIGVAVPGRLCVSLIKVFYAVVLSRGQSVDIGFYTEVVVALMREKDVLRELGLRLDWRPIYQELSGGLVGPNESGHVADELRMKRLVRFSLAVSSFFDPGSIGQVVELILARYSSQTISPSFVQMAVLLPVVFKRPVSGTMDTPVYEAGDIRHYLPVLFSCWATQQSSREIGSLVSVVANIAQQALAEGSRHPELVHLGKYGIFTRQQFAMLLNLLAVSCRSPADEKQSKYLKLLVDIAVHSLTARFVHSESGVLDLLRTFIGSITTLVHPSNSGVWSTGLSRVVKRLATAYHRRLLQERVDKTLVARYADDYSGLPLQYRLSDELTAAYIDMLLPVIMLGVQSKAPGQRRRYIASLQTLCFISPHRVLDTVLLDIYSSFGSVNSTHRINVILREVTALARYIVQLPVYRVHVPRLLSMLVPGIDSNDPDKTILTIGLVKLVCLVVPFADLSAGRGGGGALALDFTARHVRYLEGEFYGGEKNKSEKSEKEKNKNEEKSEKREEKNEEKNHTNSPPPSFPYSPEEELNALKSASSAFPEFARQFCRSCFKYLEYSPDVESDDGVETRASVLIPQAFDALVESIDDSLFQIVADEFFAYVSTHVKHPVAVIFSNIAELLVRRDPAALLHKLYGYLLRQIRREIAVGAGVSRGQHVLNKDASLVWYLKLLCGVCLGAGGHLVPLLGDLLQLLTKDTVNLRGEASYSVSMLANSVFTAVSCVRPLERRLISPDWLEKHGGHVTEACWGAFQFDPYRFDASNLQFRWYQPSAAEIDPLVDGFDKVIDSSIHSIDTLLSDVERGNRLPLDTVDRLSHHVNILDGSIAGICTLFDPSFKPHTLEPAKVLSRRVGPRADWGSEYSSRSNSQSNLLPISHSNSQSNLLQSQSISALPSTASLASIVADSAEAPALPAAATFESAVTEVEDENEDDTVSDAPIDVHMPPDSATPTGASTPASLTAGAGEFESIDASLTRRSPGLYSFGYYFEGNTFTRLSDPSYVKLHAARERVGHALHRLAAAVSGTDASIDLLGEVIQAMSDWLKNCGYFSTNNPVLIDNMHLAGMLDFAGVNSPFTRSVFGARAAVYHCNRTSLSRCTRLPTATDKLLIRDLVQLAASSYAVTSYHASSVLCSALSKIMNCTYLVFGIFKEWDSALANRDQDKLRNVLRVFSLRKFRGLAEKNSHYLRRYEDLLVRSVEFDEYHTTTLALKLYGSIRKYVRVPCEVCEMNFELVESIRPPDPDVDTRIRVLKLAKDTKKKMYLGLVSRLMSRTLRRTSGHMYWKLRLSALEMVSSLQTHFEVPLSPEILKVLAKSVNGIHPALSKKCVIWIASILDVVSTKGLYKYDLGKILCVKPPEPGIVPLDSIQNGAFSNPDAFFAEMHNFRNPKFFLDSRFWVPTLCWDPHQFDVVDASFDRTSLGLGLSPADRRAVRRFGHLVSRHWVTQILQLHIQESESNTAFLPGMAYFVCSLCVLSFHGYTPNFHHEQFFDILGSLYKKDDKATHLAAAEVYAGLLLSCRVHRDHLAAIDGKIAGQLAAIIKSDISQSTVNIWKIFCWWLPAHFDMRRSPQLVHTICSFEIDRDGASSPFATFTRLTLLKAYMSSTLNTYHCFPDTIRQLFGSLSHPYHIVADRVASLLFDCLLYTSTRTFSAFSGLLEANIKVPGGRGIYPYAMDTTFDACLSEYMDKIHKLRPTVDGKGPQEIASSDYMYAVRGLHFFVLYALKTSHGDLLYPYLKSHIIPLILDLDNMKDACKLLNINTTLTLYLIASTRYTDPEIAEISDALCNRPIIANPSLSQSLQLVSLTQAFYMVRFLVLSDSQRDMFANRCISFLYDEHLEVRERASAFFTLLVHSYPASHEEIFIHGCIKRFRRLIKAYRRQLKHDRHMKPSTSQISQLHGATLGLGSLIEAFPYTTPPPRWMPKVLSTLANKCSSIDGIVGRTAKDILSKFKKTRQDTWHIDSKFFTPEQLEDLEGVLWKSYFI</sequence>
<dbReference type="EMBL" id="JABCYN010000041">
    <property type="protein sequence ID" value="KAF6007550.1"/>
    <property type="molecule type" value="Genomic_DNA"/>
</dbReference>
<evidence type="ECO:0000313" key="10">
    <source>
        <dbReference type="Proteomes" id="UP000568158"/>
    </source>
</evidence>
<dbReference type="GO" id="GO:0006281">
    <property type="term" value="P:DNA repair"/>
    <property type="evidence" value="ECO:0007669"/>
    <property type="project" value="UniProtKB-KW"/>
</dbReference>
<feature type="compositionally biased region" description="Basic and acidic residues" evidence="5">
    <location>
        <begin position="167"/>
        <end position="194"/>
    </location>
</feature>
<dbReference type="SUPFAM" id="SSF48371">
    <property type="entry name" value="ARM repeat"/>
    <property type="match status" value="2"/>
</dbReference>
<evidence type="ECO:0000256" key="2">
    <source>
        <dbReference type="ARBA" id="ARBA00022737"/>
    </source>
</evidence>
<dbReference type="PANTHER" id="PTHR32170:SF3">
    <property type="entry name" value="PROTEASOME ACTIVATOR COMPLEX SUBUNIT 4"/>
    <property type="match status" value="1"/>
</dbReference>
<dbReference type="GO" id="GO:0016504">
    <property type="term" value="F:peptidase activator activity"/>
    <property type="evidence" value="ECO:0007669"/>
    <property type="project" value="InterPro"/>
</dbReference>
<dbReference type="PANTHER" id="PTHR32170">
    <property type="entry name" value="PROTEASOME ACTIVATOR COMPLEX SUBUNIT 4"/>
    <property type="match status" value="1"/>
</dbReference>
<dbReference type="Gene3D" id="1.10.287.2210">
    <property type="match status" value="1"/>
</dbReference>
<dbReference type="GO" id="GO:0005634">
    <property type="term" value="C:nucleus"/>
    <property type="evidence" value="ECO:0007669"/>
    <property type="project" value="TreeGrafter"/>
</dbReference>
<name>A0A8H6B9C4_DEKBR</name>
<dbReference type="Pfam" id="PF16547">
    <property type="entry name" value="BLM10_N"/>
    <property type="match status" value="1"/>
</dbReference>
<feature type="region of interest" description="Disordered" evidence="5">
    <location>
        <begin position="1104"/>
        <end position="1123"/>
    </location>
</feature>
<evidence type="ECO:0000256" key="1">
    <source>
        <dbReference type="ARBA" id="ARBA00005739"/>
    </source>
</evidence>
<evidence type="ECO:0000313" key="9">
    <source>
        <dbReference type="EMBL" id="KAF6007550.1"/>
    </source>
</evidence>
<dbReference type="InterPro" id="IPR035309">
    <property type="entry name" value="PSME4"/>
</dbReference>
<dbReference type="Proteomes" id="UP000568158">
    <property type="component" value="Unassembled WGS sequence"/>
</dbReference>
<feature type="region of interest" description="Disordered" evidence="5">
    <location>
        <begin position="1"/>
        <end position="56"/>
    </location>
</feature>
<protein>
    <submittedName>
        <fullName evidence="9">Uncharacterized protein</fullName>
    </submittedName>
</protein>